<dbReference type="InterPro" id="IPR023198">
    <property type="entry name" value="PGP-like_dom2"/>
</dbReference>
<dbReference type="InterPro" id="IPR051400">
    <property type="entry name" value="HAD-like_hydrolase"/>
</dbReference>
<dbReference type="SUPFAM" id="SSF56784">
    <property type="entry name" value="HAD-like"/>
    <property type="match status" value="1"/>
</dbReference>
<dbReference type="Proteomes" id="UP000244855">
    <property type="component" value="Unassembled WGS sequence"/>
</dbReference>
<reference evidence="4 5" key="1">
    <citation type="journal article" date="2018" name="Sci. Rep.">
        <title>Comparative genomics provides insights into the lifestyle and reveals functional heterogeneity of dark septate endophytic fungi.</title>
        <authorList>
            <person name="Knapp D.G."/>
            <person name="Nemeth J.B."/>
            <person name="Barry K."/>
            <person name="Hainaut M."/>
            <person name="Henrissat B."/>
            <person name="Johnson J."/>
            <person name="Kuo A."/>
            <person name="Lim J.H.P."/>
            <person name="Lipzen A."/>
            <person name="Nolan M."/>
            <person name="Ohm R.A."/>
            <person name="Tamas L."/>
            <person name="Grigoriev I.V."/>
            <person name="Spatafora J.W."/>
            <person name="Nagy L.G."/>
            <person name="Kovacs G.M."/>
        </authorList>
    </citation>
    <scope>NUCLEOTIDE SEQUENCE [LARGE SCALE GENOMIC DNA]</scope>
    <source>
        <strain evidence="4 5">DSE2036</strain>
    </source>
</reference>
<keyword evidence="5" id="KW-1185">Reference proteome</keyword>
<evidence type="ECO:0000256" key="3">
    <source>
        <dbReference type="ARBA" id="ARBA00022842"/>
    </source>
</evidence>
<dbReference type="STRING" id="97972.A0A2V1DK47"/>
<dbReference type="InterPro" id="IPR023214">
    <property type="entry name" value="HAD_sf"/>
</dbReference>
<dbReference type="Gene3D" id="1.10.150.240">
    <property type="entry name" value="Putative phosphatase, domain 2"/>
    <property type="match status" value="1"/>
</dbReference>
<dbReference type="GO" id="GO:0046872">
    <property type="term" value="F:metal ion binding"/>
    <property type="evidence" value="ECO:0007669"/>
    <property type="project" value="UniProtKB-KW"/>
</dbReference>
<evidence type="ECO:0000256" key="1">
    <source>
        <dbReference type="ARBA" id="ARBA00022723"/>
    </source>
</evidence>
<keyword evidence="1" id="KW-0479">Metal-binding</keyword>
<dbReference type="OrthoDB" id="1694274at2759"/>
<dbReference type="SFLD" id="SFLDG01129">
    <property type="entry name" value="C1.5:_HAD__Beta-PGM__Phosphata"/>
    <property type="match status" value="1"/>
</dbReference>
<accession>A0A2V1DK47</accession>
<dbReference type="InterPro" id="IPR036412">
    <property type="entry name" value="HAD-like_sf"/>
</dbReference>
<dbReference type="EMBL" id="KZ805417">
    <property type="protein sequence ID" value="PVH98295.1"/>
    <property type="molecule type" value="Genomic_DNA"/>
</dbReference>
<dbReference type="PANTHER" id="PTHR46470:SF2">
    <property type="entry name" value="GLYCERALDEHYDE 3-PHOSPHATE PHOSPHATASE"/>
    <property type="match status" value="1"/>
</dbReference>
<protein>
    <submittedName>
        <fullName evidence="4">HAD-like protein</fullName>
    </submittedName>
</protein>
<organism evidence="4 5">
    <name type="scientific">Periconia macrospinosa</name>
    <dbReference type="NCBI Taxonomy" id="97972"/>
    <lineage>
        <taxon>Eukaryota</taxon>
        <taxon>Fungi</taxon>
        <taxon>Dikarya</taxon>
        <taxon>Ascomycota</taxon>
        <taxon>Pezizomycotina</taxon>
        <taxon>Dothideomycetes</taxon>
        <taxon>Pleosporomycetidae</taxon>
        <taxon>Pleosporales</taxon>
        <taxon>Massarineae</taxon>
        <taxon>Periconiaceae</taxon>
        <taxon>Periconia</taxon>
    </lineage>
</organism>
<dbReference type="InterPro" id="IPR027417">
    <property type="entry name" value="P-loop_NTPase"/>
</dbReference>
<dbReference type="PANTHER" id="PTHR46470">
    <property type="entry name" value="N-ACYLNEURAMINATE-9-PHOSPHATASE"/>
    <property type="match status" value="1"/>
</dbReference>
<proteinExistence type="predicted"/>
<keyword evidence="2" id="KW-0378">Hydrolase</keyword>
<dbReference type="Pfam" id="PF00702">
    <property type="entry name" value="Hydrolase"/>
    <property type="match status" value="1"/>
</dbReference>
<keyword evidence="3" id="KW-0460">Magnesium</keyword>
<evidence type="ECO:0000256" key="2">
    <source>
        <dbReference type="ARBA" id="ARBA00022801"/>
    </source>
</evidence>
<evidence type="ECO:0000313" key="5">
    <source>
        <dbReference type="Proteomes" id="UP000244855"/>
    </source>
</evidence>
<name>A0A2V1DK47_9PLEO</name>
<evidence type="ECO:0000313" key="4">
    <source>
        <dbReference type="EMBL" id="PVH98295.1"/>
    </source>
</evidence>
<sequence>MQTTVSPQIRFLIGCPYSGSTLLLRILAEAPECIVASRVVSTRNDADNTNFCIIAKPETVIAYQQSIENDMPRSNSAFSVLPPPINYTAAKPIFLIRDPIRIFDSWKHHGSANIQSFVDCCESLFSSMNKDIAPPHVIVYEKLVQNPVAEISQVCEYWGIEYNASMPAFQKDFSEFAFSIEQEKSLRHYDPPVGYLDTVSSGSHVKSDIHAHGTLSSQEVHSIEQRLGRIYLRCWPSEVRGIHARLLRAKWFAFDLDDTLHEFRCASTAAIDTIFSSILSGLPKETQISINELKSSYAKVLAAKTSSAFIDGKTSHEYREDRIRATLTSLLVKFTPEQMAKWVSLYETSLMQNLQLKCGVIDLFTALKSLGKKIAIITEGPQDSQERTIAQLGLTPFLDLLATTNRFGVSKNDGLFERVIETTGVSGGGEFVMVGDSFERDIVSARDAGMYCVHYSENENFSAGGEVLRINSLKKLEFMLDGNH</sequence>
<dbReference type="SFLD" id="SFLDS00003">
    <property type="entry name" value="Haloacid_Dehalogenase"/>
    <property type="match status" value="1"/>
</dbReference>
<dbReference type="GO" id="GO:0016791">
    <property type="term" value="F:phosphatase activity"/>
    <property type="evidence" value="ECO:0007669"/>
    <property type="project" value="TreeGrafter"/>
</dbReference>
<gene>
    <name evidence="4" type="ORF">DM02DRAFT_531544</name>
</gene>
<dbReference type="Gene3D" id="3.40.50.300">
    <property type="entry name" value="P-loop containing nucleotide triphosphate hydrolases"/>
    <property type="match status" value="1"/>
</dbReference>
<dbReference type="Gene3D" id="3.40.50.1000">
    <property type="entry name" value="HAD superfamily/HAD-like"/>
    <property type="match status" value="1"/>
</dbReference>
<dbReference type="AlphaFoldDB" id="A0A2V1DK47"/>
<dbReference type="SUPFAM" id="SSF52540">
    <property type="entry name" value="P-loop containing nucleoside triphosphate hydrolases"/>
    <property type="match status" value="1"/>
</dbReference>